<protein>
    <submittedName>
        <fullName evidence="2">MarR family transcriptional regulator</fullName>
    </submittedName>
</protein>
<evidence type="ECO:0000313" key="2">
    <source>
        <dbReference type="EMBL" id="XBV27438.1"/>
    </source>
</evidence>
<dbReference type="GO" id="GO:0003700">
    <property type="term" value="F:DNA-binding transcription factor activity"/>
    <property type="evidence" value="ECO:0007669"/>
    <property type="project" value="InterPro"/>
</dbReference>
<dbReference type="InterPro" id="IPR000835">
    <property type="entry name" value="HTH_MarR-typ"/>
</dbReference>
<dbReference type="EMBL" id="CP158165">
    <property type="protein sequence ID" value="XBV27438.1"/>
    <property type="molecule type" value="Genomic_DNA"/>
</dbReference>
<dbReference type="PROSITE" id="PS50995">
    <property type="entry name" value="HTH_MARR_2"/>
    <property type="match status" value="1"/>
</dbReference>
<dbReference type="PANTHER" id="PTHR33164:SF106">
    <property type="entry name" value="TRANSCRIPTIONAL REGULATORY PROTEIN"/>
    <property type="match status" value="1"/>
</dbReference>
<proteinExistence type="predicted"/>
<name>A0AAU7TLB9_9ACTN</name>
<dbReference type="GO" id="GO:0006950">
    <property type="term" value="P:response to stress"/>
    <property type="evidence" value="ECO:0007669"/>
    <property type="project" value="TreeGrafter"/>
</dbReference>
<dbReference type="InterPro" id="IPR039422">
    <property type="entry name" value="MarR/SlyA-like"/>
</dbReference>
<dbReference type="InterPro" id="IPR036390">
    <property type="entry name" value="WH_DNA-bd_sf"/>
</dbReference>
<sequence>MSKQSLIAEITETVARFQDATDRVDAAAAAVLGLNRTDLVCLGVLARGGPLPAGQLAIEAGLSPAAMTAGIERLEKAGYAGRTRDGADRRRVLVTATPLAVRRLTEIYGPLEKLGSARLAKYTLAELETIRDFLGQGIELQSEQAERIQELSG</sequence>
<evidence type="ECO:0000259" key="1">
    <source>
        <dbReference type="PROSITE" id="PS50995"/>
    </source>
</evidence>
<organism evidence="2">
    <name type="scientific">Kribbella sp. HUAS MG21</name>
    <dbReference type="NCBI Taxonomy" id="3160966"/>
    <lineage>
        <taxon>Bacteria</taxon>
        <taxon>Bacillati</taxon>
        <taxon>Actinomycetota</taxon>
        <taxon>Actinomycetes</taxon>
        <taxon>Propionibacteriales</taxon>
        <taxon>Kribbellaceae</taxon>
        <taxon>Kribbella</taxon>
    </lineage>
</organism>
<feature type="domain" description="HTH marR-type" evidence="1">
    <location>
        <begin position="3"/>
        <end position="139"/>
    </location>
</feature>
<dbReference type="Gene3D" id="1.10.10.10">
    <property type="entry name" value="Winged helix-like DNA-binding domain superfamily/Winged helix DNA-binding domain"/>
    <property type="match status" value="1"/>
</dbReference>
<reference evidence="2" key="1">
    <citation type="submission" date="2024-06" db="EMBL/GenBank/DDBJ databases">
        <title>Kribbella sp. strain HUAS MG21 genome sequences.</title>
        <authorList>
            <person name="Mo P."/>
        </authorList>
    </citation>
    <scope>NUCLEOTIDE SEQUENCE</scope>
    <source>
        <strain evidence="2">HUAS MG21</strain>
    </source>
</reference>
<dbReference type="Pfam" id="PF12802">
    <property type="entry name" value="MarR_2"/>
    <property type="match status" value="1"/>
</dbReference>
<dbReference type="InterPro" id="IPR036388">
    <property type="entry name" value="WH-like_DNA-bd_sf"/>
</dbReference>
<gene>
    <name evidence="2" type="ORF">ABN611_13620</name>
</gene>
<accession>A0AAU7TLB9</accession>
<dbReference type="AlphaFoldDB" id="A0AAU7TLB9"/>
<dbReference type="RefSeq" id="WP_350280224.1">
    <property type="nucleotide sequence ID" value="NZ_CP158165.1"/>
</dbReference>
<dbReference type="SMART" id="SM00347">
    <property type="entry name" value="HTH_MARR"/>
    <property type="match status" value="1"/>
</dbReference>
<dbReference type="PANTHER" id="PTHR33164">
    <property type="entry name" value="TRANSCRIPTIONAL REGULATOR, MARR FAMILY"/>
    <property type="match status" value="1"/>
</dbReference>
<dbReference type="SUPFAM" id="SSF46785">
    <property type="entry name" value="Winged helix' DNA-binding domain"/>
    <property type="match status" value="1"/>
</dbReference>